<name>U1GGC3_9ACTN</name>
<feature type="domain" description="Nudix hydrolase" evidence="2">
    <location>
        <begin position="10"/>
        <end position="160"/>
    </location>
</feature>
<organism evidence="3 4">
    <name type="scientific">Cutibacterium granulosum DSM 20700</name>
    <dbReference type="NCBI Taxonomy" id="1160719"/>
    <lineage>
        <taxon>Bacteria</taxon>
        <taxon>Bacillati</taxon>
        <taxon>Actinomycetota</taxon>
        <taxon>Actinomycetes</taxon>
        <taxon>Propionibacteriales</taxon>
        <taxon>Propionibacteriaceae</taxon>
        <taxon>Cutibacterium</taxon>
    </lineage>
</organism>
<reference evidence="3 4" key="1">
    <citation type="journal article" date="2013" name="BMC Genomics">
        <title>Comparative genomics reveals distinct host-interacting traits of three major human-associated propionibacteria.</title>
        <authorList>
            <person name="Mak T.N."/>
            <person name="Schmid M."/>
            <person name="Brzuszkiewicz E."/>
            <person name="Zeng G."/>
            <person name="Meyer R."/>
            <person name="Sfanos K.S."/>
            <person name="Brinkmann V."/>
            <person name="Meyer T.F."/>
            <person name="Bruggemann H."/>
        </authorList>
    </citation>
    <scope>NUCLEOTIDE SEQUENCE [LARGE SCALE GENOMIC DNA]</scope>
    <source>
        <strain evidence="3 4">DSM 20700</strain>
    </source>
</reference>
<evidence type="ECO:0000259" key="2">
    <source>
        <dbReference type="PROSITE" id="PS51462"/>
    </source>
</evidence>
<dbReference type="SUPFAM" id="SSF55811">
    <property type="entry name" value="Nudix"/>
    <property type="match status" value="1"/>
</dbReference>
<dbReference type="InterPro" id="IPR015797">
    <property type="entry name" value="NUDIX_hydrolase-like_dom_sf"/>
</dbReference>
<dbReference type="Gene3D" id="3.90.79.10">
    <property type="entry name" value="Nucleoside Triphosphate Pyrophosphohydrolase"/>
    <property type="match status" value="1"/>
</dbReference>
<accession>U1GGC3</accession>
<keyword evidence="3" id="KW-0378">Hydrolase</keyword>
<feature type="region of interest" description="Disordered" evidence="1">
    <location>
        <begin position="175"/>
        <end position="236"/>
    </location>
</feature>
<dbReference type="EMBL" id="AOSS01000120">
    <property type="protein sequence ID" value="ERF57180.1"/>
    <property type="molecule type" value="Genomic_DNA"/>
</dbReference>
<dbReference type="PROSITE" id="PS51462">
    <property type="entry name" value="NUDIX"/>
    <property type="match status" value="1"/>
</dbReference>
<feature type="compositionally biased region" description="Polar residues" evidence="1">
    <location>
        <begin position="220"/>
        <end position="236"/>
    </location>
</feature>
<evidence type="ECO:0000256" key="1">
    <source>
        <dbReference type="SAM" id="MobiDB-lite"/>
    </source>
</evidence>
<evidence type="ECO:0000313" key="4">
    <source>
        <dbReference type="Proteomes" id="UP000016307"/>
    </source>
</evidence>
<dbReference type="Proteomes" id="UP000016307">
    <property type="component" value="Unassembled WGS sequence"/>
</dbReference>
<dbReference type="Pfam" id="PF00293">
    <property type="entry name" value="NUDIX"/>
    <property type="match status" value="1"/>
</dbReference>
<dbReference type="InterPro" id="IPR000086">
    <property type="entry name" value="NUDIX_hydrolase_dom"/>
</dbReference>
<gene>
    <name evidence="3" type="ORF">H641_03752</name>
</gene>
<protein>
    <submittedName>
        <fullName evidence="3">Hydrolase, NUDIX family protein</fullName>
    </submittedName>
</protein>
<feature type="compositionally biased region" description="Basic and acidic residues" evidence="1">
    <location>
        <begin position="202"/>
        <end position="212"/>
    </location>
</feature>
<evidence type="ECO:0000313" key="3">
    <source>
        <dbReference type="EMBL" id="ERF57180.1"/>
    </source>
</evidence>
<sequence length="236" mass="25804">MPHLHTQPHGHDMTISAWIMRRQDGEVKALVHRHRKLNIWLQPGGHIEHTENPWQALAHELREETGYELSQLRVLQALPAVEGCIHDVMHPAPVAVNTHSPYPGHFHSDLVMAMITDEDPVGEPGPGESRELAWMSPDEFAALDGAEHDAVQIMTMIARNVVGAWSEVPATAFTLDDAPEPLTETVQNPESVGETPALQDANLRRPRTDKSGSDGGAEPSATSSTDDGVNESSQPQ</sequence>
<comment type="caution">
    <text evidence="3">The sequence shown here is derived from an EMBL/GenBank/DDBJ whole genome shotgun (WGS) entry which is preliminary data.</text>
</comment>
<dbReference type="OrthoDB" id="129709at2"/>
<keyword evidence="4" id="KW-1185">Reference proteome</keyword>
<dbReference type="AlphaFoldDB" id="U1GGC3"/>
<dbReference type="CDD" id="cd03674">
    <property type="entry name" value="NUDIX_Hydrolase"/>
    <property type="match status" value="1"/>
</dbReference>
<proteinExistence type="predicted"/>
<dbReference type="PATRIC" id="fig|1160719.4.peg.728"/>
<dbReference type="GO" id="GO:0016787">
    <property type="term" value="F:hydrolase activity"/>
    <property type="evidence" value="ECO:0007669"/>
    <property type="project" value="UniProtKB-KW"/>
</dbReference>